<dbReference type="Proteomes" id="UP000015524">
    <property type="component" value="Unassembled WGS sequence"/>
</dbReference>
<evidence type="ECO:0000313" key="2">
    <source>
        <dbReference type="Proteomes" id="UP000015524"/>
    </source>
</evidence>
<dbReference type="PATRIC" id="fig|1114964.3.peg.2182"/>
<organism evidence="1 2">
    <name type="scientific">Sphingobium baderi LL03</name>
    <dbReference type="NCBI Taxonomy" id="1114964"/>
    <lineage>
        <taxon>Bacteria</taxon>
        <taxon>Pseudomonadati</taxon>
        <taxon>Pseudomonadota</taxon>
        <taxon>Alphaproteobacteria</taxon>
        <taxon>Sphingomonadales</taxon>
        <taxon>Sphingomonadaceae</taxon>
        <taxon>Sphingobium</taxon>
    </lineage>
</organism>
<reference evidence="1 2" key="1">
    <citation type="journal article" date="2013" name="Genome Announc.">
        <title>Draft Genome Sequence of a Hexachlorocyclohexane-Degrading Bacterium, Sphingobium baderi Strain LL03T.</title>
        <authorList>
            <person name="Kaur J."/>
            <person name="Verma H."/>
            <person name="Tripathi C."/>
            <person name="Khurana J.P."/>
            <person name="Lal R."/>
        </authorList>
    </citation>
    <scope>NUCLEOTIDE SEQUENCE [LARGE SCALE GENOMIC DNA]</scope>
    <source>
        <strain evidence="1 2">LL03</strain>
    </source>
</reference>
<protein>
    <submittedName>
        <fullName evidence="1">Uncharacterized protein</fullName>
    </submittedName>
</protein>
<keyword evidence="2" id="KW-1185">Reference proteome</keyword>
<gene>
    <name evidence="1" type="ORF">L485_11170</name>
</gene>
<comment type="caution">
    <text evidence="1">The sequence shown here is derived from an EMBL/GenBank/DDBJ whole genome shotgun (WGS) entry which is preliminary data.</text>
</comment>
<dbReference type="AlphaFoldDB" id="T0GCD5"/>
<sequence length="45" mass="4858">MRLFANIFPLAISFMLLPPALIGILCPPSPMPIRGAMLPLQNPIA</sequence>
<dbReference type="EMBL" id="ATIB01000060">
    <property type="protein sequence ID" value="EQB01426.1"/>
    <property type="molecule type" value="Genomic_DNA"/>
</dbReference>
<accession>T0GCD5</accession>
<name>T0GCD5_9SPHN</name>
<evidence type="ECO:0000313" key="1">
    <source>
        <dbReference type="EMBL" id="EQB01426.1"/>
    </source>
</evidence>
<proteinExistence type="predicted"/>